<comment type="caution">
    <text evidence="8">The sequence shown here is derived from an EMBL/GenBank/DDBJ whole genome shotgun (WGS) entry which is preliminary data.</text>
</comment>
<evidence type="ECO:0000256" key="3">
    <source>
        <dbReference type="RuleBase" id="RU367048"/>
    </source>
</evidence>
<dbReference type="Pfam" id="PF19036">
    <property type="entry name" value="Fuz_longin_1"/>
    <property type="match status" value="1"/>
</dbReference>
<feature type="region of interest" description="Disordered" evidence="4">
    <location>
        <begin position="239"/>
        <end position="350"/>
    </location>
</feature>
<evidence type="ECO:0000259" key="7">
    <source>
        <dbReference type="Pfam" id="PF19038"/>
    </source>
</evidence>
<comment type="subcellular location">
    <subcellularLocation>
        <location evidence="3">Endosome</location>
        <location evidence="3">Multivesicular body membrane</location>
        <topology evidence="3">Peripheral membrane protein</topology>
    </subcellularLocation>
    <subcellularLocation>
        <location evidence="1 3">Prevacuolar compartment membrane</location>
        <topology evidence="1 3">Peripheral membrane protein</topology>
    </subcellularLocation>
    <subcellularLocation>
        <location evidence="3">Vacuole membrane</location>
        <topology evidence="3">Peripheral membrane protein</topology>
    </subcellularLocation>
</comment>
<evidence type="ECO:0000259" key="6">
    <source>
        <dbReference type="Pfam" id="PF19037"/>
    </source>
</evidence>
<keyword evidence="3" id="KW-0967">Endosome</keyword>
<protein>
    <recommendedName>
        <fullName evidence="2 3">Vacuolar fusion protein MON1</fullName>
    </recommendedName>
</protein>
<name>A0A433D3D1_9FUNG</name>
<accession>A0A433D3D1</accession>
<dbReference type="GO" id="GO:0006623">
    <property type="term" value="P:protein targeting to vacuole"/>
    <property type="evidence" value="ECO:0007669"/>
    <property type="project" value="UniProtKB-UniRule"/>
</dbReference>
<keyword evidence="3" id="KW-0926">Vacuole</keyword>
<dbReference type="PANTHER" id="PTHR13027">
    <property type="entry name" value="SAND PROTEIN-RELATED"/>
    <property type="match status" value="1"/>
</dbReference>
<evidence type="ECO:0000259" key="5">
    <source>
        <dbReference type="Pfam" id="PF19036"/>
    </source>
</evidence>
<dbReference type="PANTHER" id="PTHR13027:SF7">
    <property type="entry name" value="VACUOLAR FUSION PROTEIN MON1 HOMOLOG"/>
    <property type="match status" value="1"/>
</dbReference>
<dbReference type="GO" id="GO:0032585">
    <property type="term" value="C:multivesicular body membrane"/>
    <property type="evidence" value="ECO:0007669"/>
    <property type="project" value="UniProtKB-SubCell"/>
</dbReference>
<keyword evidence="3" id="KW-0653">Protein transport</keyword>
<dbReference type="EMBL" id="RBNI01007440">
    <property type="protein sequence ID" value="RUP45344.1"/>
    <property type="molecule type" value="Genomic_DNA"/>
</dbReference>
<dbReference type="InterPro" id="IPR043971">
    <property type="entry name" value="FUZ/MON1/HPS1_longin_2"/>
</dbReference>
<evidence type="ECO:0000256" key="1">
    <source>
        <dbReference type="ARBA" id="ARBA00004380"/>
    </source>
</evidence>
<gene>
    <name evidence="8" type="ORF">BC936DRAFT_148293</name>
</gene>
<feature type="domain" description="FUZ/MON1/HPS1 second Longin" evidence="6">
    <location>
        <begin position="513"/>
        <end position="610"/>
    </location>
</feature>
<evidence type="ECO:0000313" key="9">
    <source>
        <dbReference type="Proteomes" id="UP000268093"/>
    </source>
</evidence>
<sequence>MSKPLRSTSLDLHAPNLILATDQPVATTSTSSAKDYSTVGTSTTSRPYFKSQPSIHLSLDHEAPAVYQVSSAASSVKSFILKTTVIPSGPNTPNEHSAAATAAAQGLSSEFGSGAEGYLSNADDAGLLNGATVQERSISAHINDALNGSLITERRRSRNYRLESPTPSVLSGRRESMPDAKNYVRLLAEMDDGMTTGSDIGSTDAIEPFANAPVDESSIQIAMSDNILHHHPTFQLSSSLYSPGARHRPVDSDSDVSSNTSSPQLNPIPRPIRTSLSMSRITPDTLSPSGAADMGAELGSSVSSSGSTESEGEKMRKIAKLKRQGSRSSVAAKKGREHRRKHGEEDQSTANWTSHKKHFFVLSSAGKPVWTRYGDESRISSLMGVIQAIVSFFADNDDSIRSINAGTHKIVFLLKDPLYFVAVARTGESENQVGFAPRSASIPLQPDPERPDGVPADQDLRAAYQLRLAAAAGSLSTLFNRDHGFMLGSIQCQRVPRELRDRIGETLAQGRAKDLLYAMIVANGKLVTLLRPRKHSLHPSDLHLLFNMLTGSTTFRSAESWTPLCLPKFNSKGFLHAYICYIERDVCLLMISTDKDRFFDLSEWKSRIVEVSRSWVSGSEWEYWMGIGVRGNLEDLFRFVFLVWRPHYRGPSEPANIRRAGGVATCADIGIPSLRHFLYKSKLNVQFTCPDLVEPYTTADERRRLFRLYQHTHDRMHSRTRPLKLYYYNSESESMLGWITSSFELYVTFNPLISKSSIIASSNHLLRWIKKHEDSLFVLNAPVF</sequence>
<feature type="compositionally biased region" description="Polar residues" evidence="4">
    <location>
        <begin position="274"/>
        <end position="288"/>
    </location>
</feature>
<dbReference type="GO" id="GO:0035658">
    <property type="term" value="C:Mon1-Ccz1 complex"/>
    <property type="evidence" value="ECO:0007669"/>
    <property type="project" value="TreeGrafter"/>
</dbReference>
<keyword evidence="3" id="KW-0813">Transport</keyword>
<keyword evidence="3" id="KW-0072">Autophagy</keyword>
<feature type="region of interest" description="Disordered" evidence="4">
    <location>
        <begin position="22"/>
        <end position="45"/>
    </location>
</feature>
<dbReference type="GO" id="GO:0006914">
    <property type="term" value="P:autophagy"/>
    <property type="evidence" value="ECO:0007669"/>
    <property type="project" value="UniProtKB-UniRule"/>
</dbReference>
<dbReference type="Pfam" id="PF19037">
    <property type="entry name" value="Fuz_longin_2"/>
    <property type="match status" value="1"/>
</dbReference>
<feature type="domain" description="FUZ/MON1/HPS1 first Longin" evidence="5">
    <location>
        <begin position="357"/>
        <end position="432"/>
    </location>
</feature>
<keyword evidence="3" id="KW-0472">Membrane</keyword>
<evidence type="ECO:0000256" key="4">
    <source>
        <dbReference type="SAM" id="MobiDB-lite"/>
    </source>
</evidence>
<reference evidence="8 9" key="1">
    <citation type="journal article" date="2018" name="New Phytol.">
        <title>Phylogenomics of Endogonaceae and evolution of mycorrhizas within Mucoromycota.</title>
        <authorList>
            <person name="Chang Y."/>
            <person name="Desiro A."/>
            <person name="Na H."/>
            <person name="Sandor L."/>
            <person name="Lipzen A."/>
            <person name="Clum A."/>
            <person name="Barry K."/>
            <person name="Grigoriev I.V."/>
            <person name="Martin F.M."/>
            <person name="Stajich J.E."/>
            <person name="Smith M.E."/>
            <person name="Bonito G."/>
            <person name="Spatafora J.W."/>
        </authorList>
    </citation>
    <scope>NUCLEOTIDE SEQUENCE [LARGE SCALE GENOMIC DNA]</scope>
    <source>
        <strain evidence="8 9">GMNB39</strain>
    </source>
</reference>
<dbReference type="AlphaFoldDB" id="A0A433D3D1"/>
<dbReference type="GO" id="GO:0016192">
    <property type="term" value="P:vesicle-mediated transport"/>
    <property type="evidence" value="ECO:0007669"/>
    <property type="project" value="InterPro"/>
</dbReference>
<organism evidence="8 9">
    <name type="scientific">Jimgerdemannia flammicorona</name>
    <dbReference type="NCBI Taxonomy" id="994334"/>
    <lineage>
        <taxon>Eukaryota</taxon>
        <taxon>Fungi</taxon>
        <taxon>Fungi incertae sedis</taxon>
        <taxon>Mucoromycota</taxon>
        <taxon>Mucoromycotina</taxon>
        <taxon>Endogonomycetes</taxon>
        <taxon>Endogonales</taxon>
        <taxon>Endogonaceae</taxon>
        <taxon>Jimgerdemannia</taxon>
    </lineage>
</organism>
<feature type="compositionally biased region" description="Polar residues" evidence="4">
    <location>
        <begin position="24"/>
        <end position="45"/>
    </location>
</feature>
<feature type="domain" description="FUZ/MON1/HPS1 third Longin" evidence="7">
    <location>
        <begin position="673"/>
        <end position="773"/>
    </location>
</feature>
<evidence type="ECO:0000313" key="8">
    <source>
        <dbReference type="EMBL" id="RUP45344.1"/>
    </source>
</evidence>
<feature type="region of interest" description="Disordered" evidence="4">
    <location>
        <begin position="434"/>
        <end position="453"/>
    </location>
</feature>
<dbReference type="InterPro" id="IPR043970">
    <property type="entry name" value="FUZ/MON1/HPS1_longin_3"/>
</dbReference>
<feature type="compositionally biased region" description="Low complexity" evidence="4">
    <location>
        <begin position="295"/>
        <end position="309"/>
    </location>
</feature>
<dbReference type="InterPro" id="IPR004353">
    <property type="entry name" value="Mon1"/>
</dbReference>
<evidence type="ECO:0000256" key="2">
    <source>
        <dbReference type="ARBA" id="ARBA00018132"/>
    </source>
</evidence>
<dbReference type="PRINTS" id="PR01546">
    <property type="entry name" value="YEAST73DUF"/>
</dbReference>
<dbReference type="Proteomes" id="UP000268093">
    <property type="component" value="Unassembled WGS sequence"/>
</dbReference>
<keyword evidence="9" id="KW-1185">Reference proteome</keyword>
<dbReference type="Pfam" id="PF19038">
    <property type="entry name" value="Fuz_longin_3"/>
    <property type="match status" value="1"/>
</dbReference>
<dbReference type="GO" id="GO:0005774">
    <property type="term" value="C:vacuolar membrane"/>
    <property type="evidence" value="ECO:0007669"/>
    <property type="project" value="UniProtKB-SubCell"/>
</dbReference>
<dbReference type="OrthoDB" id="272411at2759"/>
<comment type="function">
    <text evidence="3">Required for multiple vacuole delivery pathways including the cytoplasm to vacuole transport (Cvt), autophagy, pexophagy and endocytosis.</text>
</comment>
<comment type="similarity">
    <text evidence="3">Belongs to the MON1/SAND family.</text>
</comment>
<dbReference type="InterPro" id="IPR043972">
    <property type="entry name" value="FUZ/MON1/HPS1_longin_1"/>
</dbReference>
<proteinExistence type="inferred from homology"/>